<feature type="transmembrane region" description="Helical" evidence="1">
    <location>
        <begin position="46"/>
        <end position="75"/>
    </location>
</feature>
<keyword evidence="1" id="KW-0472">Membrane</keyword>
<gene>
    <name evidence="2" type="ORF">FE810_12140</name>
</gene>
<accession>A0A5R9IIP3</accession>
<proteinExistence type="predicted"/>
<keyword evidence="1" id="KW-1133">Transmembrane helix</keyword>
<dbReference type="AlphaFoldDB" id="A0A5R9IIP3"/>
<dbReference type="EMBL" id="VCBC01000011">
    <property type="protein sequence ID" value="TLU64343.1"/>
    <property type="molecule type" value="Genomic_DNA"/>
</dbReference>
<evidence type="ECO:0000313" key="3">
    <source>
        <dbReference type="Proteomes" id="UP000307790"/>
    </source>
</evidence>
<protein>
    <submittedName>
        <fullName evidence="2">Uncharacterized protein</fullName>
    </submittedName>
</protein>
<keyword evidence="3" id="KW-1185">Reference proteome</keyword>
<organism evidence="2 3">
    <name type="scientific">Thalassotalea litorea</name>
    <dbReference type="NCBI Taxonomy" id="2020715"/>
    <lineage>
        <taxon>Bacteria</taxon>
        <taxon>Pseudomonadati</taxon>
        <taxon>Pseudomonadota</taxon>
        <taxon>Gammaproteobacteria</taxon>
        <taxon>Alteromonadales</taxon>
        <taxon>Colwelliaceae</taxon>
        <taxon>Thalassotalea</taxon>
    </lineage>
</organism>
<sequence>MSFTKSLFLAIIATLLLTYLFGNTMFAWLGMDIVIDDQAVEPIEAIAIAALIGVIFFIVGLTLFISVFGTLILVLLAALTGLAVVGLSVFWPILLFGFVIWLLCREPTTE</sequence>
<feature type="transmembrane region" description="Helical" evidence="1">
    <location>
        <begin position="82"/>
        <end position="103"/>
    </location>
</feature>
<dbReference type="Proteomes" id="UP000307790">
    <property type="component" value="Unassembled WGS sequence"/>
</dbReference>
<reference evidence="2 3" key="1">
    <citation type="submission" date="2019-05" db="EMBL/GenBank/DDBJ databases">
        <title>Genome sequences of Thalassotalea litorea 1K03283.</title>
        <authorList>
            <person name="Zhang D."/>
        </authorList>
    </citation>
    <scope>NUCLEOTIDE SEQUENCE [LARGE SCALE GENOMIC DNA]</scope>
    <source>
        <strain evidence="2 3">MCCC 1K03283</strain>
    </source>
</reference>
<dbReference type="RefSeq" id="WP_138320326.1">
    <property type="nucleotide sequence ID" value="NZ_VCBC01000011.1"/>
</dbReference>
<name>A0A5R9IIP3_9GAMM</name>
<evidence type="ECO:0000313" key="2">
    <source>
        <dbReference type="EMBL" id="TLU64343.1"/>
    </source>
</evidence>
<comment type="caution">
    <text evidence="2">The sequence shown here is derived from an EMBL/GenBank/DDBJ whole genome shotgun (WGS) entry which is preliminary data.</text>
</comment>
<keyword evidence="1" id="KW-0812">Transmembrane</keyword>
<evidence type="ECO:0000256" key="1">
    <source>
        <dbReference type="SAM" id="Phobius"/>
    </source>
</evidence>